<dbReference type="EMBL" id="MN740015">
    <property type="protein sequence ID" value="QHT84105.1"/>
    <property type="molecule type" value="Genomic_DNA"/>
</dbReference>
<evidence type="ECO:0000313" key="3">
    <source>
        <dbReference type="EMBL" id="QHT84105.1"/>
    </source>
</evidence>
<keyword evidence="1" id="KW-0472">Membrane</keyword>
<dbReference type="InterPro" id="IPR011658">
    <property type="entry name" value="PA14_dom"/>
</dbReference>
<organism evidence="3">
    <name type="scientific">viral metagenome</name>
    <dbReference type="NCBI Taxonomy" id="1070528"/>
    <lineage>
        <taxon>unclassified sequences</taxon>
        <taxon>metagenomes</taxon>
        <taxon>organismal metagenomes</taxon>
    </lineage>
</organism>
<dbReference type="SMART" id="SM00758">
    <property type="entry name" value="PA14"/>
    <property type="match status" value="1"/>
</dbReference>
<dbReference type="AlphaFoldDB" id="A0A6C0HVC5"/>
<accession>A0A6C0HVC5</accession>
<dbReference type="SUPFAM" id="SSF56988">
    <property type="entry name" value="Anthrax protective antigen"/>
    <property type="match status" value="1"/>
</dbReference>
<evidence type="ECO:0000259" key="2">
    <source>
        <dbReference type="PROSITE" id="PS51820"/>
    </source>
</evidence>
<dbReference type="PROSITE" id="PS51820">
    <property type="entry name" value="PA14"/>
    <property type="match status" value="1"/>
</dbReference>
<name>A0A6C0HVC5_9ZZZZ</name>
<dbReference type="Gene3D" id="3.90.182.10">
    <property type="entry name" value="Toxin - Anthrax Protective Antigen,domain 1"/>
    <property type="match status" value="1"/>
</dbReference>
<evidence type="ECO:0000256" key="1">
    <source>
        <dbReference type="SAM" id="Phobius"/>
    </source>
</evidence>
<sequence>MSGISSQVKTNILNPAKVYNDTHFYQSFELDPNSAASILGDPQQNQIGLIMPVEGQSPLRNILKLYDQNFYDLPSAQYAMEMHVAQQLRLQTPNYSAQAGLRFSLYTNPMIISSIIPWDVHYFLNTFKQGLQPIAQNYSDDFSSLFHALANYDVSVLSSSSVPKYYVEWFGYFQAPTTGTYQFNLATNQTAYIWVGDTALVNYSIDNSTPTNTVSPIRFVAGTMYPIRIQLGAINQTCTSTLSLTISCNGTVLSTGVNGNGLLVFLTDNLSNNPYEPIQLYYALHSTIDPILQNPPLKQFSLYKTEVNLSNNYSINQQIRLAKSNTNLKNYKFTISSSTTNTPTLSITSNGSIQFGSNVLFDITQTQLSATPNFSPNNSNLHFSSGDLVLNIGGISVWDILQTTTSKLPASATNLLISSTDISNIQQVVYPMATINKSWLSSYQSATTKATTLNYGEILSGNHALYSADGKSMICIEGNDLNMYISNNPVNRYYTFDSGMGKDEQNAFYLLSTQGNVKLGSTMLIDTQQQTLQYVPMGGNILQYTNDFKLYSGTTYSYPPYADGVNYIVGDPNNCSDQCIKNTKCSHYYTKPNSTGGVNCIINNNNSAPVYLPNPTTSTVMSNTQSSSLYIRNKTIKSDCKINVYNVVYKTVDQTFTDSCVDSTLGCPTKGINQTTKQSSLYDMYDTYSVNNQLYDPLPSQEGPCGVPGISQSISAFTESFAVSGFDMSACQSLNEKECIRSMQTNANALNQVYQSSQMNNIQVNNNYTELTDKLNAQFVPSYNKINNNPQYESISKDGTLTQDQHGRKSLLNGMIEDTKTSLLRQNTNYIIANICAAIFLVGIFAFVPE</sequence>
<proteinExistence type="predicted"/>
<reference evidence="3" key="1">
    <citation type="journal article" date="2020" name="Nature">
        <title>Giant virus diversity and host interactions through global metagenomics.</title>
        <authorList>
            <person name="Schulz F."/>
            <person name="Roux S."/>
            <person name="Paez-Espino D."/>
            <person name="Jungbluth S."/>
            <person name="Walsh D.A."/>
            <person name="Denef V.J."/>
            <person name="McMahon K.D."/>
            <person name="Konstantinidis K.T."/>
            <person name="Eloe-Fadrosh E.A."/>
            <person name="Kyrpides N.C."/>
            <person name="Woyke T."/>
        </authorList>
    </citation>
    <scope>NUCLEOTIDE SEQUENCE</scope>
    <source>
        <strain evidence="3">GVMAG-M-3300023184-16</strain>
    </source>
</reference>
<keyword evidence="1" id="KW-0812">Transmembrane</keyword>
<feature type="transmembrane region" description="Helical" evidence="1">
    <location>
        <begin position="830"/>
        <end position="848"/>
    </location>
</feature>
<dbReference type="InterPro" id="IPR037524">
    <property type="entry name" value="PA14/GLEYA"/>
</dbReference>
<dbReference type="Pfam" id="PF07691">
    <property type="entry name" value="PA14"/>
    <property type="match status" value="1"/>
</dbReference>
<keyword evidence="1" id="KW-1133">Transmembrane helix</keyword>
<feature type="domain" description="PA14" evidence="2">
    <location>
        <begin position="113"/>
        <end position="260"/>
    </location>
</feature>
<protein>
    <recommendedName>
        <fullName evidence="2">PA14 domain-containing protein</fullName>
    </recommendedName>
</protein>